<dbReference type="InterPro" id="IPR027417">
    <property type="entry name" value="P-loop_NTPase"/>
</dbReference>
<dbReference type="Gene3D" id="2.40.50.100">
    <property type="match status" value="1"/>
</dbReference>
<evidence type="ECO:0000313" key="9">
    <source>
        <dbReference type="EMBL" id="NKQ58866.1"/>
    </source>
</evidence>
<sequence length="577" mass="60113">MGAVSGQDARVRRVSGPLVELDATTDVAMHDTVGLGPLRIPGEVVAIRDRVVTVQAYEYTGGLAPGDPAATGGAPLSARLGPGLLGHVFDGLLRPLSEAPAFLAPGGAAAGDVVSREFRPRVATGDDLGEGGVLGVLPGVGAIEHRLLAPPGVSGPVEYIVDSGTYAEDAVVARVAGTPVRLVEHWPVRTPRPYRARHDEVEPLHTGQRVLDLLFPVARGGSAAVPGGFGTGKTVLLQQLAKWCDADVIVYVGCGERGNEMAEVVAELFDLADPRTGGTLADRTVVIANTSNMPMMAREASVHTGMTVAEYFRDMGYHVVLIADSTSRWAEALREFGSRTGALPAEEGYPAELASALAAFYERAGAVETLGGGSGSVTVVGAVSPPGGDLTEPVTAHTERFVRCRWTLDRDLAYARHYPAVSWSGSFSRDAEAIAAWHARSGDPRWPSRRGRVTALLADADRLSALAELVGTAALPGHERMTLLGARLLREAVLQQSALSTQDAFCAEEKTAALTDAVLAVVDAAQAAVGAGAPAAVIEDIDFSPLVRAREEIGPRDAGGVRQGLETVLAGLRAAAP</sequence>
<name>A0ABX1JGS6_9PSEU</name>
<evidence type="ECO:0000313" key="10">
    <source>
        <dbReference type="Proteomes" id="UP000715441"/>
    </source>
</evidence>
<evidence type="ECO:0000256" key="2">
    <source>
        <dbReference type="ARBA" id="ARBA00022448"/>
    </source>
</evidence>
<dbReference type="SUPFAM" id="SSF52540">
    <property type="entry name" value="P-loop containing nucleoside triphosphate hydrolases"/>
    <property type="match status" value="1"/>
</dbReference>
<protein>
    <submittedName>
        <fullName evidence="9">V-type ATP synthase subunit A</fullName>
    </submittedName>
</protein>
<comment type="caution">
    <text evidence="9">The sequence shown here is derived from an EMBL/GenBank/DDBJ whole genome shotgun (WGS) entry which is preliminary data.</text>
</comment>
<evidence type="ECO:0000256" key="1">
    <source>
        <dbReference type="ARBA" id="ARBA00008936"/>
    </source>
</evidence>
<dbReference type="Proteomes" id="UP000715441">
    <property type="component" value="Unassembled WGS sequence"/>
</dbReference>
<evidence type="ECO:0000259" key="8">
    <source>
        <dbReference type="SMART" id="SM00382"/>
    </source>
</evidence>
<dbReference type="SUPFAM" id="SSF47917">
    <property type="entry name" value="C-terminal domain of alpha and beta subunits of F1 ATP synthase"/>
    <property type="match status" value="1"/>
</dbReference>
<evidence type="ECO:0000256" key="5">
    <source>
        <dbReference type="ARBA" id="ARBA00022967"/>
    </source>
</evidence>
<dbReference type="CDD" id="cd01134">
    <property type="entry name" value="V_A-ATPase_A"/>
    <property type="match status" value="1"/>
</dbReference>
<dbReference type="PANTHER" id="PTHR43607:SF1">
    <property type="entry name" value="H(+)-TRANSPORTING TWO-SECTOR ATPASE"/>
    <property type="match status" value="1"/>
</dbReference>
<dbReference type="Gene3D" id="3.40.50.300">
    <property type="entry name" value="P-loop containing nucleotide triphosphate hydrolases"/>
    <property type="match status" value="1"/>
</dbReference>
<comment type="similarity">
    <text evidence="1">Belongs to the ATPase alpha/beta chains family.</text>
</comment>
<dbReference type="InterPro" id="IPR000194">
    <property type="entry name" value="ATPase_F1/V1/A1_a/bsu_nucl-bd"/>
</dbReference>
<dbReference type="Gene3D" id="1.10.1140.10">
    <property type="entry name" value="Bovine Mitochondrial F1-atpase, Atp Synthase Beta Chain, Chain D, domain 3"/>
    <property type="match status" value="1"/>
</dbReference>
<dbReference type="Gene3D" id="2.40.30.20">
    <property type="match status" value="1"/>
</dbReference>
<proteinExistence type="inferred from homology"/>
<keyword evidence="7" id="KW-0066">ATP synthesis</keyword>
<dbReference type="InterPro" id="IPR031686">
    <property type="entry name" value="ATP-synth_a_Xtn"/>
</dbReference>
<dbReference type="SMART" id="SM00382">
    <property type="entry name" value="AAA"/>
    <property type="match status" value="1"/>
</dbReference>
<evidence type="ECO:0000256" key="3">
    <source>
        <dbReference type="ARBA" id="ARBA00022741"/>
    </source>
</evidence>
<keyword evidence="2" id="KW-0813">Transport</keyword>
<evidence type="ECO:0000256" key="7">
    <source>
        <dbReference type="ARBA" id="ARBA00023310"/>
    </source>
</evidence>
<dbReference type="Pfam" id="PF22919">
    <property type="entry name" value="ATP-synt_VA_C"/>
    <property type="match status" value="1"/>
</dbReference>
<dbReference type="NCBIfam" id="NF003220">
    <property type="entry name" value="PRK04192.1"/>
    <property type="match status" value="1"/>
</dbReference>
<dbReference type="Pfam" id="PF00006">
    <property type="entry name" value="ATP-synt_ab"/>
    <property type="match status" value="1"/>
</dbReference>
<keyword evidence="6" id="KW-0406">Ion transport</keyword>
<keyword evidence="5" id="KW-1278">Translocase</keyword>
<reference evidence="9 10" key="1">
    <citation type="submission" date="2020-04" db="EMBL/GenBank/DDBJ databases">
        <title>Novel species.</title>
        <authorList>
            <person name="Teo W.F.A."/>
            <person name="Lipun K."/>
            <person name="Srisuk N."/>
            <person name="Duangmal K."/>
        </authorList>
    </citation>
    <scope>NUCLEOTIDE SEQUENCE [LARGE SCALE GENOMIC DNA]</scope>
    <source>
        <strain evidence="9 10">K13G38</strain>
    </source>
</reference>
<keyword evidence="10" id="KW-1185">Reference proteome</keyword>
<dbReference type="EMBL" id="JAAXLS010000069">
    <property type="protein sequence ID" value="NKQ58866.1"/>
    <property type="molecule type" value="Genomic_DNA"/>
</dbReference>
<dbReference type="InterPro" id="IPR003593">
    <property type="entry name" value="AAA+_ATPase"/>
</dbReference>
<dbReference type="Pfam" id="PF16886">
    <property type="entry name" value="ATP-synt_ab_Xtn"/>
    <property type="match status" value="1"/>
</dbReference>
<accession>A0ABX1JGS6</accession>
<evidence type="ECO:0000256" key="6">
    <source>
        <dbReference type="ARBA" id="ARBA00023065"/>
    </source>
</evidence>
<evidence type="ECO:0000256" key="4">
    <source>
        <dbReference type="ARBA" id="ARBA00022840"/>
    </source>
</evidence>
<organism evidence="9 10">
    <name type="scientific">Amycolatopsis acididurans</name>
    <dbReference type="NCBI Taxonomy" id="2724524"/>
    <lineage>
        <taxon>Bacteria</taxon>
        <taxon>Bacillati</taxon>
        <taxon>Actinomycetota</taxon>
        <taxon>Actinomycetes</taxon>
        <taxon>Pseudonocardiales</taxon>
        <taxon>Pseudonocardiaceae</taxon>
        <taxon>Amycolatopsis</taxon>
    </lineage>
</organism>
<dbReference type="PANTHER" id="PTHR43607">
    <property type="entry name" value="V-TYPE PROTON ATPASE CATALYTIC SUBUNIT A"/>
    <property type="match status" value="1"/>
</dbReference>
<dbReference type="InterPro" id="IPR022878">
    <property type="entry name" value="V-ATPase_asu"/>
</dbReference>
<dbReference type="InterPro" id="IPR023366">
    <property type="entry name" value="ATP_synth_asu-like_sf"/>
</dbReference>
<dbReference type="InterPro" id="IPR055190">
    <property type="entry name" value="ATP-synt_VA_C"/>
</dbReference>
<keyword evidence="3" id="KW-0547">Nucleotide-binding</keyword>
<dbReference type="InterPro" id="IPR024034">
    <property type="entry name" value="ATPase_F1/V1_b/a_C"/>
</dbReference>
<keyword evidence="4" id="KW-0067">ATP-binding</keyword>
<feature type="domain" description="AAA+ ATPase" evidence="8">
    <location>
        <begin position="219"/>
        <end position="412"/>
    </location>
</feature>
<gene>
    <name evidence="9" type="ORF">HFP15_39090</name>
</gene>